<dbReference type="InterPro" id="IPR000719">
    <property type="entry name" value="Prot_kinase_dom"/>
</dbReference>
<dbReference type="PROSITE" id="PS00107">
    <property type="entry name" value="PROTEIN_KINASE_ATP"/>
    <property type="match status" value="1"/>
</dbReference>
<comment type="caution">
    <text evidence="12">The sequence shown here is derived from an EMBL/GenBank/DDBJ whole genome shotgun (WGS) entry which is preliminary data.</text>
</comment>
<evidence type="ECO:0000256" key="6">
    <source>
        <dbReference type="ARBA" id="ARBA00022679"/>
    </source>
</evidence>
<dbReference type="Pfam" id="PF03781">
    <property type="entry name" value="FGE-sulfatase"/>
    <property type="match status" value="1"/>
</dbReference>
<name>A0A819PNX2_9BILA</name>
<keyword evidence="7 10" id="KW-0547">Nucleotide-binding</keyword>
<evidence type="ECO:0000256" key="7">
    <source>
        <dbReference type="ARBA" id="ARBA00022741"/>
    </source>
</evidence>
<dbReference type="FunFam" id="1.10.510.10:FF:000624">
    <property type="entry name" value="Mitogen-activated protein kinase"/>
    <property type="match status" value="1"/>
</dbReference>
<evidence type="ECO:0000256" key="2">
    <source>
        <dbReference type="ARBA" id="ARBA00005310"/>
    </source>
</evidence>
<organism evidence="12 13">
    <name type="scientific">Rotaria sordida</name>
    <dbReference type="NCBI Taxonomy" id="392033"/>
    <lineage>
        <taxon>Eukaryota</taxon>
        <taxon>Metazoa</taxon>
        <taxon>Spiralia</taxon>
        <taxon>Gnathifera</taxon>
        <taxon>Rotifera</taxon>
        <taxon>Eurotatoria</taxon>
        <taxon>Bdelloidea</taxon>
        <taxon>Philodinida</taxon>
        <taxon>Philodinidae</taxon>
        <taxon>Rotaria</taxon>
    </lineage>
</organism>
<dbReference type="PROSITE" id="PS50011">
    <property type="entry name" value="PROTEIN_KINASE_DOM"/>
    <property type="match status" value="1"/>
</dbReference>
<dbReference type="InterPro" id="IPR005532">
    <property type="entry name" value="SUMF_dom"/>
</dbReference>
<dbReference type="Gene3D" id="3.30.200.20">
    <property type="entry name" value="Phosphorylase Kinase, domain 1"/>
    <property type="match status" value="1"/>
</dbReference>
<dbReference type="AlphaFoldDB" id="A0A819PNX2"/>
<dbReference type="SUPFAM" id="SSF56112">
    <property type="entry name" value="Protein kinase-like (PK-like)"/>
    <property type="match status" value="1"/>
</dbReference>
<dbReference type="EMBL" id="CAJOAX010007791">
    <property type="protein sequence ID" value="CAF4018383.1"/>
    <property type="molecule type" value="Genomic_DNA"/>
</dbReference>
<dbReference type="InterPro" id="IPR017441">
    <property type="entry name" value="Protein_kinase_ATP_BS"/>
</dbReference>
<feature type="domain" description="Protein kinase" evidence="11">
    <location>
        <begin position="27"/>
        <end position="327"/>
    </location>
</feature>
<evidence type="ECO:0000313" key="13">
    <source>
        <dbReference type="Proteomes" id="UP000663823"/>
    </source>
</evidence>
<dbReference type="InterPro" id="IPR016187">
    <property type="entry name" value="CTDL_fold"/>
</dbReference>
<evidence type="ECO:0000256" key="8">
    <source>
        <dbReference type="ARBA" id="ARBA00022777"/>
    </source>
</evidence>
<dbReference type="InterPro" id="IPR050117">
    <property type="entry name" value="MAPK"/>
</dbReference>
<keyword evidence="9 10" id="KW-0067">ATP-binding</keyword>
<dbReference type="Pfam" id="PF00069">
    <property type="entry name" value="Pkinase"/>
    <property type="match status" value="1"/>
</dbReference>
<comment type="similarity">
    <text evidence="2">Belongs to the sulfatase-modifying factor family.</text>
</comment>
<reference evidence="12" key="1">
    <citation type="submission" date="2021-02" db="EMBL/GenBank/DDBJ databases">
        <authorList>
            <person name="Nowell W R."/>
        </authorList>
    </citation>
    <scope>NUCLEOTIDE SEQUENCE</scope>
</reference>
<evidence type="ECO:0000313" key="12">
    <source>
        <dbReference type="EMBL" id="CAF4018383.1"/>
    </source>
</evidence>
<evidence type="ECO:0000256" key="9">
    <source>
        <dbReference type="ARBA" id="ARBA00022840"/>
    </source>
</evidence>
<dbReference type="Gene3D" id="1.10.510.10">
    <property type="entry name" value="Transferase(Phosphotransferase) domain 1"/>
    <property type="match status" value="1"/>
</dbReference>
<dbReference type="FunFam" id="3.30.200.20:FF:000028">
    <property type="entry name" value="Mitogen-activated protein kinase"/>
    <property type="match status" value="1"/>
</dbReference>
<feature type="non-terminal residue" evidence="12">
    <location>
        <position position="1"/>
    </location>
</feature>
<feature type="binding site" evidence="10">
    <location>
        <position position="57"/>
    </location>
    <ligand>
        <name>ATP</name>
        <dbReference type="ChEBI" id="CHEBI:30616"/>
    </ligand>
</feature>
<protein>
    <recommendedName>
        <fullName evidence="3">mitogen-activated protein kinase</fullName>
        <ecNumber evidence="3">2.7.11.24</ecNumber>
    </recommendedName>
</protein>
<comment type="cofactor">
    <cofactor evidence="1">
        <name>Mg(2+)</name>
        <dbReference type="ChEBI" id="CHEBI:18420"/>
    </cofactor>
</comment>
<keyword evidence="4" id="KW-0723">Serine/threonine-protein kinase</keyword>
<gene>
    <name evidence="12" type="ORF">OTI717_LOCUS29954</name>
</gene>
<dbReference type="GO" id="GO:0004707">
    <property type="term" value="F:MAP kinase activity"/>
    <property type="evidence" value="ECO:0007669"/>
    <property type="project" value="UniProtKB-EC"/>
</dbReference>
<evidence type="ECO:0000256" key="1">
    <source>
        <dbReference type="ARBA" id="ARBA00001946"/>
    </source>
</evidence>
<proteinExistence type="inferred from homology"/>
<dbReference type="InterPro" id="IPR011009">
    <property type="entry name" value="Kinase-like_dom_sf"/>
</dbReference>
<keyword evidence="6" id="KW-0808">Transferase</keyword>
<dbReference type="Gene3D" id="3.90.1580.10">
    <property type="entry name" value="paralog of FGE (formylglycine-generating enzyme)"/>
    <property type="match status" value="1"/>
</dbReference>
<sequence>MAAHNKVQSEWYTTICGECTYTLPVRYQELAPIGQGAFGAVIRATDRETGQKVAIKKILRPFQTSTHAKRTYRELKLLIRLNHQDADVVQLYNVFTPEKKLNDFKTLYLVFNFLDYNLNQIIKRSKPLSEDHIRLIIYSILRGLKFIHSAGIMHRDLKPANIGIDRELNVAILDFGLSRVISDDYQTGYVATRWWRAPEIFLNWERYDEKLDIWSVGCMMAELIVRRPIFRGQNHIDQLHKIMDITGTPDTKTIDEICAGEARSYISRMKPIPKQDFNQLFGYKYNATINTPIAGVSPEGVDLLDRLLSFDHRQRPTAEQALAHPFLHVHHNPKDEPTLEPTVDEHQDAVHTIEEWRYIVKHSQSNQFSTDIKVKEEYWRSFTIQSVIDYKNNVRIKLINILTNGQLNFNDINTLNVLNISAEYEMLHQEILMHLFVQLPIESLRLNYINEYDFVQHNTISSLPNNTWIMFPGGQALLGKPYSNEISTFTFGWDNEFPCESIYVSIFEMQSHPIRNGDFLQFILDNGYTTSDWWDENIFIWITKSDIRHPSTWIIHENSYQINFVLQRNILIEYVLDHLVLVSHVEAKAYCRWLSKKTGEQIELSTESEWIHALWDSSDCIRSALITNN</sequence>
<dbReference type="SUPFAM" id="SSF56436">
    <property type="entry name" value="C-type lectin-like"/>
    <property type="match status" value="1"/>
</dbReference>
<dbReference type="InterPro" id="IPR042095">
    <property type="entry name" value="SUMF_sf"/>
</dbReference>
<evidence type="ECO:0000256" key="5">
    <source>
        <dbReference type="ARBA" id="ARBA00022553"/>
    </source>
</evidence>
<dbReference type="PANTHER" id="PTHR24055">
    <property type="entry name" value="MITOGEN-ACTIVATED PROTEIN KINASE"/>
    <property type="match status" value="1"/>
</dbReference>
<evidence type="ECO:0000259" key="11">
    <source>
        <dbReference type="PROSITE" id="PS50011"/>
    </source>
</evidence>
<evidence type="ECO:0000256" key="3">
    <source>
        <dbReference type="ARBA" id="ARBA00012411"/>
    </source>
</evidence>
<dbReference type="SMART" id="SM00220">
    <property type="entry name" value="S_TKc"/>
    <property type="match status" value="1"/>
</dbReference>
<accession>A0A819PNX2</accession>
<dbReference type="Proteomes" id="UP000663823">
    <property type="component" value="Unassembled WGS sequence"/>
</dbReference>
<keyword evidence="5" id="KW-0597">Phosphoprotein</keyword>
<evidence type="ECO:0000256" key="10">
    <source>
        <dbReference type="PROSITE-ProRule" id="PRU10141"/>
    </source>
</evidence>
<evidence type="ECO:0000256" key="4">
    <source>
        <dbReference type="ARBA" id="ARBA00022527"/>
    </source>
</evidence>
<dbReference type="GO" id="GO:0005524">
    <property type="term" value="F:ATP binding"/>
    <property type="evidence" value="ECO:0007669"/>
    <property type="project" value="UniProtKB-UniRule"/>
</dbReference>
<keyword evidence="8" id="KW-0418">Kinase</keyword>
<dbReference type="EC" id="2.7.11.24" evidence="3"/>